<name>A0AAU2H5B1_9ACTN</name>
<dbReference type="GO" id="GO:0004674">
    <property type="term" value="F:protein serine/threonine kinase activity"/>
    <property type="evidence" value="ECO:0007669"/>
    <property type="project" value="UniProtKB-KW"/>
</dbReference>
<dbReference type="PANTHER" id="PTHR35526:SF3">
    <property type="entry name" value="ANTI-SIGMA-F FACTOR RSBW"/>
    <property type="match status" value="1"/>
</dbReference>
<organism evidence="3">
    <name type="scientific">Streptomyces sp. NBC_00060</name>
    <dbReference type="NCBI Taxonomy" id="2975636"/>
    <lineage>
        <taxon>Bacteria</taxon>
        <taxon>Bacillati</taxon>
        <taxon>Actinomycetota</taxon>
        <taxon>Actinomycetes</taxon>
        <taxon>Kitasatosporales</taxon>
        <taxon>Streptomycetaceae</taxon>
        <taxon>Streptomyces</taxon>
    </lineage>
</organism>
<dbReference type="EMBL" id="CP108253">
    <property type="protein sequence ID" value="WTU42209.1"/>
    <property type="molecule type" value="Genomic_DNA"/>
</dbReference>
<reference evidence="3" key="1">
    <citation type="submission" date="2022-10" db="EMBL/GenBank/DDBJ databases">
        <title>The complete genomes of actinobacterial strains from the NBC collection.</title>
        <authorList>
            <person name="Joergensen T.S."/>
            <person name="Alvarez Arevalo M."/>
            <person name="Sterndorff E.B."/>
            <person name="Faurdal D."/>
            <person name="Vuksanovic O."/>
            <person name="Mourched A.-S."/>
            <person name="Charusanti P."/>
            <person name="Shaw S."/>
            <person name="Blin K."/>
            <person name="Weber T."/>
        </authorList>
    </citation>
    <scope>NUCLEOTIDE SEQUENCE</scope>
    <source>
        <strain evidence="3">NBC_00060</strain>
    </source>
</reference>
<dbReference type="InterPro" id="IPR003594">
    <property type="entry name" value="HATPase_dom"/>
</dbReference>
<dbReference type="Pfam" id="PF13581">
    <property type="entry name" value="HATPase_c_2"/>
    <property type="match status" value="1"/>
</dbReference>
<keyword evidence="3" id="KW-0067">ATP-binding</keyword>
<accession>A0AAU2H5B1</accession>
<sequence>MDVDQCMPRKAWTLPFLAEPEEVAALRRIMRLHLGMWGLPELVDTAQLCVSELVANVIVHVGAGTPTTLAVSMNDTFLRIEIHDPDTRVLPTLLAADTASEQGRGIALVDAVTDRWGVILQADSKITWCELGTTLDELDTHTGPRGRTARAEVLLHLYGASPEARDPLSRLAGEEAAIEAIGDFLHWLHANGCSPGLALGHAKRQFEADLPKS</sequence>
<protein>
    <submittedName>
        <fullName evidence="3">ATP-binding protein</fullName>
    </submittedName>
</protein>
<dbReference type="InterPro" id="IPR050267">
    <property type="entry name" value="Anti-sigma-factor_SerPK"/>
</dbReference>
<keyword evidence="1" id="KW-0808">Transferase</keyword>
<keyword evidence="1" id="KW-0418">Kinase</keyword>
<dbReference type="SUPFAM" id="SSF55874">
    <property type="entry name" value="ATPase domain of HSP90 chaperone/DNA topoisomerase II/histidine kinase"/>
    <property type="match status" value="1"/>
</dbReference>
<keyword evidence="3" id="KW-0547">Nucleotide-binding</keyword>
<keyword evidence="1" id="KW-0723">Serine/threonine-protein kinase</keyword>
<evidence type="ECO:0000259" key="2">
    <source>
        <dbReference type="Pfam" id="PF13581"/>
    </source>
</evidence>
<proteinExistence type="predicted"/>
<evidence type="ECO:0000313" key="3">
    <source>
        <dbReference type="EMBL" id="WTU42209.1"/>
    </source>
</evidence>
<feature type="domain" description="Histidine kinase/HSP90-like ATPase" evidence="2">
    <location>
        <begin position="17"/>
        <end position="116"/>
    </location>
</feature>
<dbReference type="AlphaFoldDB" id="A0AAU2H5B1"/>
<evidence type="ECO:0000256" key="1">
    <source>
        <dbReference type="ARBA" id="ARBA00022527"/>
    </source>
</evidence>
<dbReference type="GO" id="GO:0005524">
    <property type="term" value="F:ATP binding"/>
    <property type="evidence" value="ECO:0007669"/>
    <property type="project" value="UniProtKB-KW"/>
</dbReference>
<gene>
    <name evidence="3" type="ORF">OHV25_22845</name>
</gene>
<dbReference type="Gene3D" id="3.30.565.10">
    <property type="entry name" value="Histidine kinase-like ATPase, C-terminal domain"/>
    <property type="match status" value="1"/>
</dbReference>
<dbReference type="InterPro" id="IPR036890">
    <property type="entry name" value="HATPase_C_sf"/>
</dbReference>
<dbReference type="CDD" id="cd16936">
    <property type="entry name" value="HATPase_RsbW-like"/>
    <property type="match status" value="1"/>
</dbReference>
<dbReference type="PANTHER" id="PTHR35526">
    <property type="entry name" value="ANTI-SIGMA-F FACTOR RSBW-RELATED"/>
    <property type="match status" value="1"/>
</dbReference>